<dbReference type="InterPro" id="IPR002060">
    <property type="entry name" value="Squ/phyt_synthse"/>
</dbReference>
<dbReference type="SFLD" id="SFLDG01212">
    <property type="entry name" value="Phytoene_synthase_like"/>
    <property type="match status" value="1"/>
</dbReference>
<dbReference type="GO" id="GO:0051996">
    <property type="term" value="F:squalene synthase [NAD(P)H] activity"/>
    <property type="evidence" value="ECO:0007669"/>
    <property type="project" value="InterPro"/>
</dbReference>
<dbReference type="EMBL" id="RBKV01000001">
    <property type="protein sequence ID" value="RKR96405.1"/>
    <property type="molecule type" value="Genomic_DNA"/>
</dbReference>
<dbReference type="InterPro" id="IPR033904">
    <property type="entry name" value="Trans_IPPS_HH"/>
</dbReference>
<dbReference type="InterPro" id="IPR008949">
    <property type="entry name" value="Isoprenoid_synthase_dom_sf"/>
</dbReference>
<accession>A0A495K6L9</accession>
<dbReference type="InterPro" id="IPR044843">
    <property type="entry name" value="Trans_IPPS_bact-type"/>
</dbReference>
<gene>
    <name evidence="1" type="ORF">DFJ75_3253</name>
</gene>
<dbReference type="Proteomes" id="UP000274762">
    <property type="component" value="Unassembled WGS sequence"/>
</dbReference>
<dbReference type="SUPFAM" id="SSF48576">
    <property type="entry name" value="Terpenoid synthases"/>
    <property type="match status" value="1"/>
</dbReference>
<dbReference type="CDD" id="cd00683">
    <property type="entry name" value="Trans_IPPS_HH"/>
    <property type="match status" value="1"/>
</dbReference>
<protein>
    <submittedName>
        <fullName evidence="1">Phytoene/squalene synthetase</fullName>
    </submittedName>
</protein>
<organism evidence="1 2">
    <name type="scientific">Williamsia marianensis</name>
    <dbReference type="NCBI Taxonomy" id="85044"/>
    <lineage>
        <taxon>Bacteria</taxon>
        <taxon>Bacillati</taxon>
        <taxon>Actinomycetota</taxon>
        <taxon>Actinomycetes</taxon>
        <taxon>Mycobacteriales</taxon>
        <taxon>Nocardiaceae</taxon>
        <taxon>Williamsia</taxon>
    </lineage>
</organism>
<reference evidence="1 2" key="1">
    <citation type="submission" date="2018-10" db="EMBL/GenBank/DDBJ databases">
        <title>Sequencing the genomes of 1000 actinobacteria strains.</title>
        <authorList>
            <person name="Klenk H.-P."/>
        </authorList>
    </citation>
    <scope>NUCLEOTIDE SEQUENCE [LARGE SCALE GENOMIC DNA]</scope>
    <source>
        <strain evidence="1 2">DSM 44343</strain>
    </source>
</reference>
<proteinExistence type="predicted"/>
<name>A0A495K6L9_WILMA</name>
<dbReference type="GO" id="GO:0004311">
    <property type="term" value="F:geranylgeranyl diphosphate synthase activity"/>
    <property type="evidence" value="ECO:0007669"/>
    <property type="project" value="InterPro"/>
</dbReference>
<dbReference type="Pfam" id="PF00494">
    <property type="entry name" value="SQS_PSY"/>
    <property type="match status" value="1"/>
</dbReference>
<comment type="caution">
    <text evidence="1">The sequence shown here is derived from an EMBL/GenBank/DDBJ whole genome shotgun (WGS) entry which is preliminary data.</text>
</comment>
<dbReference type="GO" id="GO:0016114">
    <property type="term" value="P:terpenoid biosynthetic process"/>
    <property type="evidence" value="ECO:0007669"/>
    <property type="project" value="UniProtKB-ARBA"/>
</dbReference>
<dbReference type="AlphaFoldDB" id="A0A495K6L9"/>
<dbReference type="Gene3D" id="1.10.600.10">
    <property type="entry name" value="Farnesyl Diphosphate Synthase"/>
    <property type="match status" value="1"/>
</dbReference>
<evidence type="ECO:0000313" key="1">
    <source>
        <dbReference type="EMBL" id="RKR96405.1"/>
    </source>
</evidence>
<evidence type="ECO:0000313" key="2">
    <source>
        <dbReference type="Proteomes" id="UP000274762"/>
    </source>
</evidence>
<dbReference type="PANTHER" id="PTHR31480">
    <property type="entry name" value="BIFUNCTIONAL LYCOPENE CYCLASE/PHYTOENE SYNTHASE"/>
    <property type="match status" value="1"/>
</dbReference>
<dbReference type="SFLD" id="SFLDS00005">
    <property type="entry name" value="Isoprenoid_Synthase_Type_I"/>
    <property type="match status" value="1"/>
</dbReference>
<dbReference type="SFLD" id="SFLDG01018">
    <property type="entry name" value="Squalene/Phytoene_Synthase_Lik"/>
    <property type="match status" value="1"/>
</dbReference>
<sequence length="319" mass="34996">MTLRAGGPKARASRMVQTRGRMDAMAPYLRYDAAADASAALVIRCYSSSFGLATRMLGGQVRQDVRNIYALVRIADEVVDAPRPGQDGVDRLVELDKLEQDTFAAIETGSSANLVVHAFARTARRVGIDKELVAPFFHSMRTDLQRTKHDFASLGSYIYGSAEVIGLMCLCAFVAGEPNPSGRYAELAPGAQRLGAAFQKINFLRDFGDDSDGLGRQYLVGLQPDDLDEEIWSSWLDDIEMDLAAAAEVIPRLPRGSRVAVCTAHDLFAELTRRLRATTAAQARLTRVRVPTPEKARIAARAALRRGRPHDIDTENSFK</sequence>